<accession>A0A0F9TJF7</accession>
<organism evidence="2">
    <name type="scientific">marine sediment metagenome</name>
    <dbReference type="NCBI Taxonomy" id="412755"/>
    <lineage>
        <taxon>unclassified sequences</taxon>
        <taxon>metagenomes</taxon>
        <taxon>ecological metagenomes</taxon>
    </lineage>
</organism>
<comment type="caution">
    <text evidence="2">The sequence shown here is derived from an EMBL/GenBank/DDBJ whole genome shotgun (WGS) entry which is preliminary data.</text>
</comment>
<protein>
    <submittedName>
        <fullName evidence="2">Uncharacterized protein</fullName>
    </submittedName>
</protein>
<feature type="transmembrane region" description="Helical" evidence="1">
    <location>
        <begin position="156"/>
        <end position="176"/>
    </location>
</feature>
<feature type="transmembrane region" description="Helical" evidence="1">
    <location>
        <begin position="16"/>
        <end position="35"/>
    </location>
</feature>
<reference evidence="2" key="1">
    <citation type="journal article" date="2015" name="Nature">
        <title>Complex archaea that bridge the gap between prokaryotes and eukaryotes.</title>
        <authorList>
            <person name="Spang A."/>
            <person name="Saw J.H."/>
            <person name="Jorgensen S.L."/>
            <person name="Zaremba-Niedzwiedzka K."/>
            <person name="Martijn J."/>
            <person name="Lind A.E."/>
            <person name="van Eijk R."/>
            <person name="Schleper C."/>
            <person name="Guy L."/>
            <person name="Ettema T.J."/>
        </authorList>
    </citation>
    <scope>NUCLEOTIDE SEQUENCE</scope>
</reference>
<proteinExistence type="predicted"/>
<evidence type="ECO:0000313" key="2">
    <source>
        <dbReference type="EMBL" id="KKN49136.1"/>
    </source>
</evidence>
<gene>
    <name evidence="2" type="ORF">LCGC14_0645840</name>
</gene>
<keyword evidence="1" id="KW-0812">Transmembrane</keyword>
<keyword evidence="1" id="KW-1133">Transmembrane helix</keyword>
<name>A0A0F9TJF7_9ZZZZ</name>
<dbReference type="EMBL" id="LAZR01001182">
    <property type="protein sequence ID" value="KKN49136.1"/>
    <property type="molecule type" value="Genomic_DNA"/>
</dbReference>
<sequence>MKKSAPSDLQNSSRDSGVLVAAIVVVLAALVFLGVSGCPKPIHTRVPSYEEARSTALKEAPFIRKPIEERQQFRCKDKAVTLRKDIAKGIPFTGNLLTNDKVECLIAIKAERDRVRKELSATKLQMRIREIIKDAAIQRLVEQARPTWWQLHSWKVLAPTLIAVGGALVLGVVYALTGGKPININTNAIIKP</sequence>
<dbReference type="AlphaFoldDB" id="A0A0F9TJF7"/>
<evidence type="ECO:0000256" key="1">
    <source>
        <dbReference type="SAM" id="Phobius"/>
    </source>
</evidence>
<keyword evidence="1" id="KW-0472">Membrane</keyword>